<dbReference type="EMBL" id="LJRF01000152">
    <property type="protein sequence ID" value="KPY45014.1"/>
    <property type="molecule type" value="Genomic_DNA"/>
</dbReference>
<dbReference type="PATRIC" id="fig|55398.3.peg.269"/>
<sequence length="53" mass="6001">MCKFMYGSLVSAIRLSEPHRQSLPRQPCQTVIHASGWLLSSIYAWRCGGVIHQ</sequence>
<dbReference type="AlphaFoldDB" id="A0A0P9ZDL2"/>
<gene>
    <name evidence="1" type="ORF">ALO47_04421</name>
</gene>
<comment type="caution">
    <text evidence="1">The sequence shown here is derived from an EMBL/GenBank/DDBJ whole genome shotgun (WGS) entry which is preliminary data.</text>
</comment>
<reference evidence="1 2" key="1">
    <citation type="submission" date="2015-09" db="EMBL/GenBank/DDBJ databases">
        <title>Genome announcement of multiple Pseudomonas syringae strains.</title>
        <authorList>
            <person name="Thakur S."/>
            <person name="Wang P.W."/>
            <person name="Gong Y."/>
            <person name="Weir B.S."/>
            <person name="Guttman D.S."/>
        </authorList>
    </citation>
    <scope>NUCLEOTIDE SEQUENCE [LARGE SCALE GENOMIC DNA]</scope>
    <source>
        <strain evidence="1 2">ICMP3882</strain>
    </source>
</reference>
<evidence type="ECO:0000313" key="1">
    <source>
        <dbReference type="EMBL" id="KPY45014.1"/>
    </source>
</evidence>
<organism evidence="1 2">
    <name type="scientific">Pseudomonas syringae pv. ribicola</name>
    <dbReference type="NCBI Taxonomy" id="55398"/>
    <lineage>
        <taxon>Bacteria</taxon>
        <taxon>Pseudomonadati</taxon>
        <taxon>Pseudomonadota</taxon>
        <taxon>Gammaproteobacteria</taxon>
        <taxon>Pseudomonadales</taxon>
        <taxon>Pseudomonadaceae</taxon>
        <taxon>Pseudomonas</taxon>
    </lineage>
</organism>
<proteinExistence type="predicted"/>
<evidence type="ECO:0000313" key="2">
    <source>
        <dbReference type="Proteomes" id="UP000050554"/>
    </source>
</evidence>
<accession>A0A0P9ZDL2</accession>
<protein>
    <submittedName>
        <fullName evidence="1">FAD dependent oxidoreductase</fullName>
    </submittedName>
</protein>
<dbReference type="Proteomes" id="UP000050554">
    <property type="component" value="Unassembled WGS sequence"/>
</dbReference>
<name>A0A0P9ZDL2_PSESI</name>